<organism evidence="2 3">
    <name type="scientific">Chloropicon primus</name>
    <dbReference type="NCBI Taxonomy" id="1764295"/>
    <lineage>
        <taxon>Eukaryota</taxon>
        <taxon>Viridiplantae</taxon>
        <taxon>Chlorophyta</taxon>
        <taxon>Chloropicophyceae</taxon>
        <taxon>Chloropicales</taxon>
        <taxon>Chloropicaceae</taxon>
        <taxon>Chloropicon</taxon>
    </lineage>
</organism>
<dbReference type="AlphaFoldDB" id="A0A5B8ME39"/>
<feature type="region of interest" description="Disordered" evidence="1">
    <location>
        <begin position="1"/>
        <end position="117"/>
    </location>
</feature>
<feature type="compositionally biased region" description="Basic and acidic residues" evidence="1">
    <location>
        <begin position="1"/>
        <end position="19"/>
    </location>
</feature>
<feature type="compositionally biased region" description="Basic and acidic residues" evidence="1">
    <location>
        <begin position="31"/>
        <end position="56"/>
    </location>
</feature>
<name>A0A5B8ME39_9CHLO</name>
<accession>A0A5B8ME39</accession>
<feature type="compositionally biased region" description="Polar residues" evidence="1">
    <location>
        <begin position="93"/>
        <end position="117"/>
    </location>
</feature>
<proteinExistence type="predicted"/>
<sequence>MRLDEWYEVMARGDGEAKRNGGGVDGPGPKRGAEGRRKDVAKGKSREDGGGKKKAEASQAPVPSPRKKGPGEGKAGAKKKAGKKAIAELWSDLATTTKSSGKQSPWNKTRGTATNQAAQRAVDLGTRLTGRGTRPGSNRVSGGSERDALPFLQNAEKAIRDKIDHEGGQTQVAFERRKIKIKQMFALMREKLREREEELISEIEEAKGQSAVHLFSGKKAALTLIDPTVHAEIIGMPHMDKQGLLADLASGLNTLKLSFSGNESLDQCTEDVVFYEEEELMTRIKHFGVIGSSWEDEQVFGTLSAISKLLHPIESRGKPVHSRASPQQSSSSAEMMSVSDSDSSNHSDLVRFNGTPGGSSAGKSSSSDRAKRMQRWSHKVKLAVAEEFEA</sequence>
<protein>
    <submittedName>
        <fullName evidence="2">Uncharacterized protein</fullName>
    </submittedName>
</protein>
<feature type="compositionally biased region" description="Low complexity" evidence="1">
    <location>
        <begin position="322"/>
        <end position="342"/>
    </location>
</feature>
<keyword evidence="3" id="KW-1185">Reference proteome</keyword>
<feature type="region of interest" description="Disordered" evidence="1">
    <location>
        <begin position="316"/>
        <end position="376"/>
    </location>
</feature>
<evidence type="ECO:0000256" key="1">
    <source>
        <dbReference type="SAM" id="MobiDB-lite"/>
    </source>
</evidence>
<reference evidence="2 3" key="1">
    <citation type="submission" date="2018-07" db="EMBL/GenBank/DDBJ databases">
        <title>The complete nuclear genome of the prasinophyte Chloropicon primus (CCMP1205).</title>
        <authorList>
            <person name="Pombert J.-F."/>
            <person name="Otis C."/>
            <person name="Turmel M."/>
            <person name="Lemieux C."/>
        </authorList>
    </citation>
    <scope>NUCLEOTIDE SEQUENCE [LARGE SCALE GENOMIC DNA]</scope>
    <source>
        <strain evidence="2 3">CCMP1205</strain>
    </source>
</reference>
<dbReference type="EMBL" id="CP031035">
    <property type="protein sequence ID" value="QDZ18693.1"/>
    <property type="molecule type" value="Genomic_DNA"/>
</dbReference>
<dbReference type="Proteomes" id="UP000316726">
    <property type="component" value="Chromosome 2"/>
</dbReference>
<evidence type="ECO:0000313" key="3">
    <source>
        <dbReference type="Proteomes" id="UP000316726"/>
    </source>
</evidence>
<evidence type="ECO:0000313" key="2">
    <source>
        <dbReference type="EMBL" id="QDZ18693.1"/>
    </source>
</evidence>
<gene>
    <name evidence="2" type="ORF">A3770_02p12110</name>
</gene>